<evidence type="ECO:0000313" key="1">
    <source>
        <dbReference type="EMBL" id="GFR89964.1"/>
    </source>
</evidence>
<accession>A0AAV4GXF6</accession>
<organism evidence="1 2">
    <name type="scientific">Elysia marginata</name>
    <dbReference type="NCBI Taxonomy" id="1093978"/>
    <lineage>
        <taxon>Eukaryota</taxon>
        <taxon>Metazoa</taxon>
        <taxon>Spiralia</taxon>
        <taxon>Lophotrochozoa</taxon>
        <taxon>Mollusca</taxon>
        <taxon>Gastropoda</taxon>
        <taxon>Heterobranchia</taxon>
        <taxon>Euthyneura</taxon>
        <taxon>Panpulmonata</taxon>
        <taxon>Sacoglossa</taxon>
        <taxon>Placobranchoidea</taxon>
        <taxon>Plakobranchidae</taxon>
        <taxon>Elysia</taxon>
    </lineage>
</organism>
<proteinExistence type="predicted"/>
<keyword evidence="2" id="KW-1185">Reference proteome</keyword>
<dbReference type="EMBL" id="BMAT01005255">
    <property type="protein sequence ID" value="GFR89964.1"/>
    <property type="molecule type" value="Genomic_DNA"/>
</dbReference>
<gene>
    <name evidence="1" type="ORF">ElyMa_002555700</name>
</gene>
<sequence length="134" mass="15193">MLEQNCKKKLHLEKTRKNNEGAPHSLFCEHQLLPCVTLTVQLNIAPLCGPEARTPNWLMIENFNAIEELEDGWENNIPTGHTGGSITNPTDQRNLFGLPGFTTLKKKALGANSRTLYKTCKDHQYDALSYKWKL</sequence>
<name>A0AAV4GXF6_9GAST</name>
<protein>
    <submittedName>
        <fullName evidence="1">Uncharacterized protein</fullName>
    </submittedName>
</protein>
<dbReference type="AlphaFoldDB" id="A0AAV4GXF6"/>
<evidence type="ECO:0000313" key="2">
    <source>
        <dbReference type="Proteomes" id="UP000762676"/>
    </source>
</evidence>
<comment type="caution">
    <text evidence="1">The sequence shown here is derived from an EMBL/GenBank/DDBJ whole genome shotgun (WGS) entry which is preliminary data.</text>
</comment>
<dbReference type="Proteomes" id="UP000762676">
    <property type="component" value="Unassembled WGS sequence"/>
</dbReference>
<reference evidence="1 2" key="1">
    <citation type="journal article" date="2021" name="Elife">
        <title>Chloroplast acquisition without the gene transfer in kleptoplastic sea slugs, Plakobranchus ocellatus.</title>
        <authorList>
            <person name="Maeda T."/>
            <person name="Takahashi S."/>
            <person name="Yoshida T."/>
            <person name="Shimamura S."/>
            <person name="Takaki Y."/>
            <person name="Nagai Y."/>
            <person name="Toyoda A."/>
            <person name="Suzuki Y."/>
            <person name="Arimoto A."/>
            <person name="Ishii H."/>
            <person name="Satoh N."/>
            <person name="Nishiyama T."/>
            <person name="Hasebe M."/>
            <person name="Maruyama T."/>
            <person name="Minagawa J."/>
            <person name="Obokata J."/>
            <person name="Shigenobu S."/>
        </authorList>
    </citation>
    <scope>NUCLEOTIDE SEQUENCE [LARGE SCALE GENOMIC DNA]</scope>
</reference>